<accession>A0AAV3S9P0</accession>
<dbReference type="Pfam" id="PF19646">
    <property type="entry name" value="DUF6149"/>
    <property type="match status" value="1"/>
</dbReference>
<dbReference type="RefSeq" id="WP_211312091.1">
    <property type="nucleotide sequence ID" value="NZ_BAAABL010000067.1"/>
</dbReference>
<organism evidence="2 3">
    <name type="scientific">Halarchaeum salinum</name>
    <dbReference type="NCBI Taxonomy" id="489912"/>
    <lineage>
        <taxon>Archaea</taxon>
        <taxon>Methanobacteriati</taxon>
        <taxon>Methanobacteriota</taxon>
        <taxon>Stenosarchaea group</taxon>
        <taxon>Halobacteria</taxon>
        <taxon>Halobacteriales</taxon>
        <taxon>Halobacteriaceae</taxon>
    </lineage>
</organism>
<protein>
    <submittedName>
        <fullName evidence="2">DUF6149 family protein</fullName>
    </submittedName>
</protein>
<comment type="caution">
    <text evidence="2">The sequence shown here is derived from an EMBL/GenBank/DDBJ whole genome shotgun (WGS) entry which is preliminary data.</text>
</comment>
<dbReference type="InterPro" id="IPR046147">
    <property type="entry name" value="DUF6149"/>
</dbReference>
<feature type="region of interest" description="Disordered" evidence="1">
    <location>
        <begin position="131"/>
        <end position="150"/>
    </location>
</feature>
<gene>
    <name evidence="2" type="ORF">GCM10009066_22180</name>
</gene>
<evidence type="ECO:0000313" key="3">
    <source>
        <dbReference type="Proteomes" id="UP001500837"/>
    </source>
</evidence>
<reference evidence="2 3" key="1">
    <citation type="journal article" date="2019" name="Int. J. Syst. Evol. Microbiol.">
        <title>The Global Catalogue of Microorganisms (GCM) 10K type strain sequencing project: providing services to taxonomists for standard genome sequencing and annotation.</title>
        <authorList>
            <consortium name="The Broad Institute Genomics Platform"/>
            <consortium name="The Broad Institute Genome Sequencing Center for Infectious Disease"/>
            <person name="Wu L."/>
            <person name="Ma J."/>
        </authorList>
    </citation>
    <scope>NUCLEOTIDE SEQUENCE [LARGE SCALE GENOMIC DNA]</scope>
    <source>
        <strain evidence="2 3">JCM 16330</strain>
    </source>
</reference>
<sequence length="178" mass="20779">MRLYQTWRNYVTQLALDVPVIERFVRDWLVDLHTDFFVAACERDADAREARLRALFETTIDVYECALAEGYPESHAREITHIQGAFDFYNHGWGELLEFPPEEREAYYEKYRDFFERHGCTLDEPFGEFEPAGGLPSAPETPERLNGDYPIAEPGHVEGIYLHTDREWIREPTTDADA</sequence>
<name>A0AAV3S9P0_9EURY</name>
<dbReference type="AlphaFoldDB" id="A0AAV3S9P0"/>
<evidence type="ECO:0000256" key="1">
    <source>
        <dbReference type="SAM" id="MobiDB-lite"/>
    </source>
</evidence>
<proteinExistence type="predicted"/>
<dbReference type="Proteomes" id="UP001500837">
    <property type="component" value="Unassembled WGS sequence"/>
</dbReference>
<dbReference type="EMBL" id="BAAABL010000067">
    <property type="protein sequence ID" value="GAA0308120.1"/>
    <property type="molecule type" value="Genomic_DNA"/>
</dbReference>
<evidence type="ECO:0000313" key="2">
    <source>
        <dbReference type="EMBL" id="GAA0308120.1"/>
    </source>
</evidence>
<keyword evidence="3" id="KW-1185">Reference proteome</keyword>